<reference evidence="3" key="1">
    <citation type="submission" date="2012-06" db="EMBL/GenBank/DDBJ databases">
        <title>Complete sequence of chromosome of Desulfomonile tiedjei DSM 6799.</title>
        <authorList>
            <person name="Lucas S."/>
            <person name="Copeland A."/>
            <person name="Lapidus A."/>
            <person name="Glavina del Rio T."/>
            <person name="Dalin E."/>
            <person name="Tice H."/>
            <person name="Bruce D."/>
            <person name="Goodwin L."/>
            <person name="Pitluck S."/>
            <person name="Peters L."/>
            <person name="Ovchinnikova G."/>
            <person name="Zeytun A."/>
            <person name="Lu M."/>
            <person name="Kyrpides N."/>
            <person name="Mavromatis K."/>
            <person name="Ivanova N."/>
            <person name="Brettin T."/>
            <person name="Detter J.C."/>
            <person name="Han C."/>
            <person name="Larimer F."/>
            <person name="Land M."/>
            <person name="Hauser L."/>
            <person name="Markowitz V."/>
            <person name="Cheng J.-F."/>
            <person name="Hugenholtz P."/>
            <person name="Woyke T."/>
            <person name="Wu D."/>
            <person name="Spring S."/>
            <person name="Schroeder M."/>
            <person name="Brambilla E."/>
            <person name="Klenk H.-P."/>
            <person name="Eisen J.A."/>
        </authorList>
    </citation>
    <scope>NUCLEOTIDE SEQUENCE [LARGE SCALE GENOMIC DNA]</scope>
    <source>
        <strain evidence="3">ATCC 49306 / DSM 6799 / DCB-1</strain>
    </source>
</reference>
<name>I4C415_DESTA</name>
<evidence type="ECO:0000256" key="1">
    <source>
        <dbReference type="SAM" id="Coils"/>
    </source>
</evidence>
<dbReference type="RefSeq" id="WP_014809454.1">
    <property type="nucleotide sequence ID" value="NC_018025.1"/>
</dbReference>
<accession>I4C415</accession>
<keyword evidence="3" id="KW-1185">Reference proteome</keyword>
<dbReference type="AlphaFoldDB" id="I4C415"/>
<evidence type="ECO:0000313" key="3">
    <source>
        <dbReference type="Proteomes" id="UP000006055"/>
    </source>
</evidence>
<gene>
    <name evidence="2" type="ordered locus">Desti_1595</name>
</gene>
<dbReference type="KEGG" id="dti:Desti_1595"/>
<organism evidence="2 3">
    <name type="scientific">Desulfomonile tiedjei (strain ATCC 49306 / DSM 6799 / DCB-1)</name>
    <dbReference type="NCBI Taxonomy" id="706587"/>
    <lineage>
        <taxon>Bacteria</taxon>
        <taxon>Pseudomonadati</taxon>
        <taxon>Thermodesulfobacteriota</taxon>
        <taxon>Desulfomonilia</taxon>
        <taxon>Desulfomonilales</taxon>
        <taxon>Desulfomonilaceae</taxon>
        <taxon>Desulfomonile</taxon>
    </lineage>
</organism>
<dbReference type="HOGENOM" id="CLU_2537141_0_0_7"/>
<proteinExistence type="predicted"/>
<keyword evidence="1" id="KW-0175">Coiled coil</keyword>
<evidence type="ECO:0000313" key="2">
    <source>
        <dbReference type="EMBL" id="AFM24306.1"/>
    </source>
</evidence>
<protein>
    <submittedName>
        <fullName evidence="2">Uncharacterized protein</fullName>
    </submittedName>
</protein>
<dbReference type="Proteomes" id="UP000006055">
    <property type="component" value="Chromosome"/>
</dbReference>
<sequence length="83" mass="9185">MNTIQPGDQVVSMGPDRESIEVHTVVSVLPGGLQVDGTSGKISKTELRAYKESIVNQIREKESELKSIKQDIRSLYESLGRVE</sequence>
<dbReference type="EMBL" id="CP003360">
    <property type="protein sequence ID" value="AFM24306.1"/>
    <property type="molecule type" value="Genomic_DNA"/>
</dbReference>
<feature type="coiled-coil region" evidence="1">
    <location>
        <begin position="51"/>
        <end position="78"/>
    </location>
</feature>